<dbReference type="InterPro" id="IPR050343">
    <property type="entry name" value="RsuA_PseudoU_synthase"/>
</dbReference>
<dbReference type="SUPFAM" id="SSF55174">
    <property type="entry name" value="Alpha-L RNA-binding motif"/>
    <property type="match status" value="1"/>
</dbReference>
<dbReference type="PATRIC" id="fig|1184387.3.peg.1462"/>
<evidence type="ECO:0000256" key="3">
    <source>
        <dbReference type="ARBA" id="ARBA00023235"/>
    </source>
</evidence>
<dbReference type="GO" id="GO:0000455">
    <property type="term" value="P:enzyme-directed rRNA pseudouridine synthesis"/>
    <property type="evidence" value="ECO:0007669"/>
    <property type="project" value="UniProtKB-ARBA"/>
</dbReference>
<dbReference type="NCBIfam" id="TIGR00093">
    <property type="entry name" value="pseudouridine synthase"/>
    <property type="match status" value="1"/>
</dbReference>
<dbReference type="AlphaFoldDB" id="A0A101HNX8"/>
<feature type="domain" description="RNA-binding S4" evidence="6">
    <location>
        <begin position="15"/>
        <end position="76"/>
    </location>
</feature>
<dbReference type="PANTHER" id="PTHR47683">
    <property type="entry name" value="PSEUDOURIDINE SYNTHASE FAMILY PROTEIN-RELATED"/>
    <property type="match status" value="1"/>
</dbReference>
<dbReference type="InterPro" id="IPR020103">
    <property type="entry name" value="PsdUridine_synth_cat_dom_sf"/>
</dbReference>
<dbReference type="CDD" id="cd00165">
    <property type="entry name" value="S4"/>
    <property type="match status" value="1"/>
</dbReference>
<dbReference type="EMBL" id="LGGP01000172">
    <property type="protein sequence ID" value="KUK80328.1"/>
    <property type="molecule type" value="Genomic_DNA"/>
</dbReference>
<evidence type="ECO:0000259" key="6">
    <source>
        <dbReference type="SMART" id="SM00363"/>
    </source>
</evidence>
<keyword evidence="3 5" id="KW-0413">Isomerase</keyword>
<accession>A0A101HNX8</accession>
<dbReference type="InterPro" id="IPR018496">
    <property type="entry name" value="PsdUridine_synth_RsuA/RluB_CS"/>
</dbReference>
<dbReference type="InterPro" id="IPR036986">
    <property type="entry name" value="S4_RNA-bd_sf"/>
</dbReference>
<dbReference type="EC" id="5.4.99.-" evidence="5"/>
<sequence length="245" mass="27577">MILVPQEGVLYNLFMRLDGYVSKFSGFSRSQSRKMIRSQRVVVNGRVVDTPSASVSANDEVLLDGKHIKTFGMVYIALNKPGGFVCSRERDEGENVFDLVDEVFSAELSIAGRLDKDTTGLVILSNDGEFIHNVISPNKLVEKEYFVETVNEITSDEISLLSQGVSIGDEEFSMPVSVEELDSFHLRIVLTEGRYHEVKRLVLAVGNKVRNLHRNRIGAYYLPDRLSPGKWIYLSETDRKRITGT</sequence>
<dbReference type="InterPro" id="IPR020094">
    <property type="entry name" value="TruA/RsuA/RluB/E/F_N"/>
</dbReference>
<evidence type="ECO:0000256" key="2">
    <source>
        <dbReference type="ARBA" id="ARBA00022884"/>
    </source>
</evidence>
<dbReference type="GO" id="GO:0003723">
    <property type="term" value="F:RNA binding"/>
    <property type="evidence" value="ECO:0007669"/>
    <property type="project" value="UniProtKB-KW"/>
</dbReference>
<comment type="similarity">
    <text evidence="1 5">Belongs to the pseudouridine synthase RsuA family.</text>
</comment>
<gene>
    <name evidence="7" type="ORF">XD94_1043</name>
</gene>
<dbReference type="Proteomes" id="UP000054092">
    <property type="component" value="Unassembled WGS sequence"/>
</dbReference>
<dbReference type="SUPFAM" id="SSF55120">
    <property type="entry name" value="Pseudouridine synthase"/>
    <property type="match status" value="1"/>
</dbReference>
<dbReference type="SMART" id="SM00363">
    <property type="entry name" value="S4"/>
    <property type="match status" value="1"/>
</dbReference>
<dbReference type="Pfam" id="PF01479">
    <property type="entry name" value="S4"/>
    <property type="match status" value="1"/>
</dbReference>
<dbReference type="PROSITE" id="PS50889">
    <property type="entry name" value="S4"/>
    <property type="match status" value="1"/>
</dbReference>
<proteinExistence type="inferred from homology"/>
<dbReference type="Pfam" id="PF00849">
    <property type="entry name" value="PseudoU_synth_2"/>
    <property type="match status" value="1"/>
</dbReference>
<dbReference type="PANTHER" id="PTHR47683:SF4">
    <property type="entry name" value="PSEUDOURIDINE SYNTHASE"/>
    <property type="match status" value="1"/>
</dbReference>
<evidence type="ECO:0000313" key="8">
    <source>
        <dbReference type="Proteomes" id="UP000054092"/>
    </source>
</evidence>
<dbReference type="InterPro" id="IPR006145">
    <property type="entry name" value="PsdUridine_synth_RsuA/RluA"/>
</dbReference>
<dbReference type="PROSITE" id="PS01149">
    <property type="entry name" value="PSI_RSU"/>
    <property type="match status" value="1"/>
</dbReference>
<reference evidence="8" key="1">
    <citation type="journal article" date="2015" name="MBio">
        <title>Genome-Resolved Metagenomic Analysis Reveals Roles for Candidate Phyla and Other Microbial Community Members in Biogeochemical Transformations in Oil Reservoirs.</title>
        <authorList>
            <person name="Hu P."/>
            <person name="Tom L."/>
            <person name="Singh A."/>
            <person name="Thomas B.C."/>
            <person name="Baker B.J."/>
            <person name="Piceno Y.M."/>
            <person name="Andersen G.L."/>
            <person name="Banfield J.F."/>
        </authorList>
    </citation>
    <scope>NUCLEOTIDE SEQUENCE [LARGE SCALE GENOMIC DNA]</scope>
</reference>
<dbReference type="Gene3D" id="3.30.70.580">
    <property type="entry name" value="Pseudouridine synthase I, catalytic domain, N-terminal subdomain"/>
    <property type="match status" value="1"/>
</dbReference>
<evidence type="ECO:0000313" key="7">
    <source>
        <dbReference type="EMBL" id="KUK80328.1"/>
    </source>
</evidence>
<dbReference type="InterPro" id="IPR002942">
    <property type="entry name" value="S4_RNA-bd"/>
</dbReference>
<organism evidence="7 8">
    <name type="scientific">Mesotoga prima</name>
    <dbReference type="NCBI Taxonomy" id="1184387"/>
    <lineage>
        <taxon>Bacteria</taxon>
        <taxon>Thermotogati</taxon>
        <taxon>Thermotogota</taxon>
        <taxon>Thermotogae</taxon>
        <taxon>Kosmotogales</taxon>
        <taxon>Kosmotogaceae</taxon>
        <taxon>Mesotoga</taxon>
    </lineage>
</organism>
<dbReference type="InterPro" id="IPR000748">
    <property type="entry name" value="PsdUridine_synth_RsuA/RluB/E/F"/>
</dbReference>
<dbReference type="GO" id="GO:0120159">
    <property type="term" value="F:rRNA pseudouridine synthase activity"/>
    <property type="evidence" value="ECO:0007669"/>
    <property type="project" value="UniProtKB-ARBA"/>
</dbReference>
<dbReference type="InterPro" id="IPR042092">
    <property type="entry name" value="PsdUridine_s_RsuA/RluB/E/F_cat"/>
</dbReference>
<keyword evidence="2 4" id="KW-0694">RNA-binding</keyword>
<dbReference type="Gene3D" id="3.30.70.1560">
    <property type="entry name" value="Alpha-L RNA-binding motif"/>
    <property type="match status" value="1"/>
</dbReference>
<comment type="caution">
    <text evidence="7">The sequence shown here is derived from an EMBL/GenBank/DDBJ whole genome shotgun (WGS) entry which is preliminary data.</text>
</comment>
<protein>
    <recommendedName>
        <fullName evidence="5">Pseudouridine synthase</fullName>
        <ecNumber evidence="5">5.4.99.-</ecNumber>
    </recommendedName>
</protein>
<evidence type="ECO:0000256" key="5">
    <source>
        <dbReference type="RuleBase" id="RU003887"/>
    </source>
</evidence>
<name>A0A101HNX8_9BACT</name>
<evidence type="ECO:0000256" key="1">
    <source>
        <dbReference type="ARBA" id="ARBA00008348"/>
    </source>
</evidence>
<dbReference type="Gene3D" id="3.10.290.10">
    <property type="entry name" value="RNA-binding S4 domain"/>
    <property type="match status" value="1"/>
</dbReference>
<evidence type="ECO:0000256" key="4">
    <source>
        <dbReference type="PROSITE-ProRule" id="PRU00182"/>
    </source>
</evidence>